<feature type="region of interest" description="Disordered" evidence="1">
    <location>
        <begin position="720"/>
        <end position="832"/>
    </location>
</feature>
<feature type="compositionally biased region" description="Polar residues" evidence="1">
    <location>
        <begin position="886"/>
        <end position="898"/>
    </location>
</feature>
<dbReference type="Pfam" id="PF10291">
    <property type="entry name" value="muHD"/>
    <property type="match status" value="1"/>
</dbReference>
<feature type="compositionally biased region" description="Low complexity" evidence="1">
    <location>
        <begin position="218"/>
        <end position="236"/>
    </location>
</feature>
<feature type="compositionally biased region" description="Acidic residues" evidence="1">
    <location>
        <begin position="749"/>
        <end position="781"/>
    </location>
</feature>
<feature type="region of interest" description="Disordered" evidence="1">
    <location>
        <begin position="152"/>
        <end position="307"/>
    </location>
</feature>
<feature type="domain" description="MHD" evidence="2">
    <location>
        <begin position="418"/>
        <end position="692"/>
    </location>
</feature>
<dbReference type="InterPro" id="IPR027267">
    <property type="entry name" value="AH/BAR_dom_sf"/>
</dbReference>
<name>A0A9W8E5S1_9FUNG</name>
<feature type="non-terminal residue" evidence="3">
    <location>
        <position position="1"/>
    </location>
</feature>
<feature type="region of interest" description="Disordered" evidence="1">
    <location>
        <begin position="390"/>
        <end position="417"/>
    </location>
</feature>
<dbReference type="InterPro" id="IPR018808">
    <property type="entry name" value="Muniscin_C"/>
</dbReference>
<organism evidence="3 4">
    <name type="scientific">Dispira parvispora</name>
    <dbReference type="NCBI Taxonomy" id="1520584"/>
    <lineage>
        <taxon>Eukaryota</taxon>
        <taxon>Fungi</taxon>
        <taxon>Fungi incertae sedis</taxon>
        <taxon>Zoopagomycota</taxon>
        <taxon>Kickxellomycotina</taxon>
        <taxon>Dimargaritomycetes</taxon>
        <taxon>Dimargaritales</taxon>
        <taxon>Dimargaritaceae</taxon>
        <taxon>Dispira</taxon>
    </lineage>
</organism>
<gene>
    <name evidence="3" type="ORF">IWQ62_004044</name>
</gene>
<feature type="region of interest" description="Disordered" evidence="1">
    <location>
        <begin position="845"/>
        <end position="864"/>
    </location>
</feature>
<feature type="compositionally biased region" description="Polar residues" evidence="1">
    <location>
        <begin position="182"/>
        <end position="210"/>
    </location>
</feature>
<feature type="compositionally biased region" description="Low complexity" evidence="1">
    <location>
        <begin position="722"/>
        <end position="731"/>
    </location>
</feature>
<accession>A0A9W8E5S1</accession>
<dbReference type="AlphaFoldDB" id="A0A9W8E5S1"/>
<dbReference type="EMBL" id="JANBPY010001238">
    <property type="protein sequence ID" value="KAJ1960928.1"/>
    <property type="molecule type" value="Genomic_DNA"/>
</dbReference>
<comment type="caution">
    <text evidence="3">The sequence shown here is derived from an EMBL/GenBank/DDBJ whole genome shotgun (WGS) entry which is preliminary data.</text>
</comment>
<evidence type="ECO:0000259" key="2">
    <source>
        <dbReference type="PROSITE" id="PS51072"/>
    </source>
</evidence>
<dbReference type="SUPFAM" id="SSF103657">
    <property type="entry name" value="BAR/IMD domain-like"/>
    <property type="match status" value="1"/>
</dbReference>
<dbReference type="Proteomes" id="UP001150925">
    <property type="component" value="Unassembled WGS sequence"/>
</dbReference>
<proteinExistence type="predicted"/>
<evidence type="ECO:0000313" key="3">
    <source>
        <dbReference type="EMBL" id="KAJ1960928.1"/>
    </source>
</evidence>
<dbReference type="Gene3D" id="1.20.1270.60">
    <property type="entry name" value="Arfaptin homology (AH) domain/BAR domain"/>
    <property type="match status" value="1"/>
</dbReference>
<protein>
    <recommendedName>
        <fullName evidence="2">MHD domain-containing protein</fullName>
    </recommendedName>
</protein>
<keyword evidence="4" id="KW-1185">Reference proteome</keyword>
<dbReference type="InterPro" id="IPR028565">
    <property type="entry name" value="MHD"/>
</dbReference>
<dbReference type="PROSITE" id="PS51072">
    <property type="entry name" value="MHD"/>
    <property type="match status" value="1"/>
</dbReference>
<reference evidence="3" key="1">
    <citation type="submission" date="2022-07" db="EMBL/GenBank/DDBJ databases">
        <title>Phylogenomic reconstructions and comparative analyses of Kickxellomycotina fungi.</title>
        <authorList>
            <person name="Reynolds N.K."/>
            <person name="Stajich J.E."/>
            <person name="Barry K."/>
            <person name="Grigoriev I.V."/>
            <person name="Crous P."/>
            <person name="Smith M.E."/>
        </authorList>
    </citation>
    <scope>NUCLEOTIDE SEQUENCE</scope>
    <source>
        <strain evidence="3">RSA 1196</strain>
    </source>
</reference>
<dbReference type="OrthoDB" id="1875751at2759"/>
<sequence length="905" mass="96752">VQPSVATAVKSFVDKDQKIAKLKKVIETRKSSRKAQSASYKLNNTAMSFETSKHNWQAKIPPVLEQFEAMDRQRLAGIKDTVCQFEDIRIRHFDQLSRRADHVKSVVAQVNVEEELVKVTRDRKALATWNGPKSPIKDNTFFTLPSRTALKSHVRSPASLSTSSLSPARSPLAGSAQMPTAMPSSALSEVTQSPRSSQVSGLTTPISEASPTVPAMVATTLAESSETVEEVLTSPESQPPSSPTEQMEQTDQAVPPSPVTSEPSRPPPLIDNKEKFYSDDDSDGESAATPRVKFNINKNETKESTEEANKALSRVTGSLRLTPSVRRRNRRDARGIYGQASDLSNSSPAVHRVLVDASSSVSLPTTSAATSGLDSITELMTNAPVVPPVPVVPTKATPTVRPRSATSSGAHRDSTVGVSPGKVQFLTDETLHLRCIGHKIDKIIVTGEVKLQATNVAASTLASARITCQGAQSVDQLVVNSKYLSTHVVNDSPTYSLSLGTYPSSSSCTTLPLLKYQYTIRGHEACQSVTPLRMASMWKCQNDQVSLVVMYEPNPLFATPATVEQLRVSVPLKGKVRQVLTRPEGLWNPETQAMVWQLGDIPLALVETPENPEEPEETSPSAKARMATRLLLRAQTTFETKPSLLNVHFTCKHVQLTPLKLQLVFPQGPTSSIPGLFSPPTVVDPVCTITTGKYLLMPPRPELRPKGSLVNLSLSASMCSITPSSPVVSPTLDSGKPKEEEQVTTTSDAAEDGEGEAAVNDEPETVVNDDTESPAGDDPDVGDNGTDNSAVSEVEVVAIDDKESQDGDDTSVCVSDTGATKGSGESAVNDDDIDATVDATPAETPVVENNEVAGEPQPSEVSVKPAAPLGVSTESSVIGFVPDTIDSGTESDYQSLPTSPVAILK</sequence>
<feature type="region of interest" description="Disordered" evidence="1">
    <location>
        <begin position="882"/>
        <end position="905"/>
    </location>
</feature>
<evidence type="ECO:0000313" key="4">
    <source>
        <dbReference type="Proteomes" id="UP001150925"/>
    </source>
</evidence>
<feature type="compositionally biased region" description="Low complexity" evidence="1">
    <location>
        <begin position="156"/>
        <end position="176"/>
    </location>
</feature>
<evidence type="ECO:0000256" key="1">
    <source>
        <dbReference type="SAM" id="MobiDB-lite"/>
    </source>
</evidence>